<feature type="transmembrane region" description="Helical" evidence="1">
    <location>
        <begin position="217"/>
        <end position="235"/>
    </location>
</feature>
<sequence length="236" mass="24224">MWITVLGLAIAVNFEPMRLGLITLALGRPRPVLQLLAFLCGSFLMSVTAGLIVLFVVRPGVLGAPEFSTAKIQVVFGVLAVLAAAVLASKLPLGRFARTPDAAITATGGPPPPGQSRTLTFVASRVKGLVRGSSPWFSGAMGLAIALPSIDYLALLILIGTSGAAPLDQLGLLITFVAVANTVVAIPIASFLVAPAATQARLEAMRAWVLARTRRDVALILTLAGAALVTVGVAGL</sequence>
<keyword evidence="1" id="KW-1133">Transmembrane helix</keyword>
<keyword evidence="1" id="KW-0472">Membrane</keyword>
<comment type="caution">
    <text evidence="2">The sequence shown here is derived from an EMBL/GenBank/DDBJ whole genome shotgun (WGS) entry which is preliminary data.</text>
</comment>
<organism evidence="2 3">
    <name type="scientific">[Mycobacterium] fortunisiensis</name>
    <dbReference type="NCBI Taxonomy" id="2600579"/>
    <lineage>
        <taxon>Bacteria</taxon>
        <taxon>Bacillati</taxon>
        <taxon>Actinomycetota</taxon>
        <taxon>Actinomycetes</taxon>
        <taxon>Mycobacteriales</taxon>
        <taxon>Mycobacteriaceae</taxon>
        <taxon>Mycolicibacterium</taxon>
    </lineage>
</organism>
<name>A0ABS6KN76_9MYCO</name>
<dbReference type="RefSeq" id="WP_217158040.1">
    <property type="nucleotide sequence ID" value="NZ_VOMB01000016.1"/>
</dbReference>
<accession>A0ABS6KN76</accession>
<evidence type="ECO:0000256" key="1">
    <source>
        <dbReference type="SAM" id="Phobius"/>
    </source>
</evidence>
<evidence type="ECO:0000313" key="2">
    <source>
        <dbReference type="EMBL" id="MBU9764975.1"/>
    </source>
</evidence>
<keyword evidence="1" id="KW-0812">Transmembrane</keyword>
<feature type="transmembrane region" description="Helical" evidence="1">
    <location>
        <begin position="136"/>
        <end position="159"/>
    </location>
</feature>
<reference evidence="2 3" key="1">
    <citation type="journal article" date="2021" name="Sci. Rep.">
        <title>Phenotypic and genomic hallmarks of a novel, potentially pathogenic rapidly growing Mycobacterium species related to the Mycobacterium fortuitum complex.</title>
        <authorList>
            <person name="Gharbi R."/>
            <person name="Khanna V."/>
            <person name="Frigui W."/>
            <person name="Mhenni B."/>
            <person name="Brosch R."/>
            <person name="Mardassi H."/>
        </authorList>
    </citation>
    <scope>NUCLEOTIDE SEQUENCE [LARGE SCALE GENOMIC DNA]</scope>
    <source>
        <strain evidence="2 3">TNTM28</strain>
    </source>
</reference>
<dbReference type="InterPro" id="IPR021315">
    <property type="entry name" value="Gap/Sap"/>
</dbReference>
<dbReference type="Proteomes" id="UP000812982">
    <property type="component" value="Unassembled WGS sequence"/>
</dbReference>
<protein>
    <submittedName>
        <fullName evidence="2">GAP family protein</fullName>
    </submittedName>
</protein>
<evidence type="ECO:0000313" key="3">
    <source>
        <dbReference type="Proteomes" id="UP000812982"/>
    </source>
</evidence>
<dbReference type="EMBL" id="VOMB01000016">
    <property type="protein sequence ID" value="MBU9764975.1"/>
    <property type="molecule type" value="Genomic_DNA"/>
</dbReference>
<gene>
    <name evidence="2" type="ORF">FR943_14130</name>
</gene>
<proteinExistence type="predicted"/>
<feature type="transmembrane region" description="Helical" evidence="1">
    <location>
        <begin position="171"/>
        <end position="196"/>
    </location>
</feature>
<feature type="transmembrane region" description="Helical" evidence="1">
    <location>
        <begin position="33"/>
        <end position="57"/>
    </location>
</feature>
<dbReference type="Pfam" id="PF11139">
    <property type="entry name" value="SfLAP"/>
    <property type="match status" value="1"/>
</dbReference>
<feature type="transmembrane region" description="Helical" evidence="1">
    <location>
        <begin position="69"/>
        <end position="88"/>
    </location>
</feature>
<keyword evidence="3" id="KW-1185">Reference proteome</keyword>